<dbReference type="SUPFAM" id="SSF57424">
    <property type="entry name" value="LDL receptor-like module"/>
    <property type="match status" value="1"/>
</dbReference>
<sequence length="849" mass="94304">MKDLLIIAPLSLLWMLSFIPQTQCVSPVNCQWGPYGEWSPCDGCTKTQTRVRSIVVYPQFGGTPCSGGSVQTQPCETAQGCPLEQGCGNRFRCQSGTCISKALVCNGDSDCEEDNLDEHNCKEEDSKTVCDLHKPPPLIEVTGLGFDVVKGQRKGSVINTKSFGGLCNKVFSGDHRKFYRLPQSVLQYSFQVKAESDFSDEFFKSTWSYVKQIQEREQTTGTTKGYRNYDFKDALATVKGNHLIVIKSDIEVAQFQNRPPEYLPLSEEFWRALSTLPVVYDYAAYRKVLERFGTHFPSSGTLGGKFRALLNIDTDIMEKELSQREDFKECVTRTHTIFFFFKKTTTKCRDYNNAFRSAFGHKNIKDLIQAKATGGYLGRIAALEAIKLETAHENTNKFSDWAGSVKEAPVVIKQKLRPLYELVKEVSCAGIKKYHLKRATETYLMEKHPCHCQACQNNGEPEMGDNDVCTCVCKPGTEGPGCQIGKEVDQLPGLIHGGWTCWSAWSGCSGGRKRRTRTCSRPTPSGGGKYCNGEPVETSPCDGEEDLNYLREMEPHCFDSSLMPRKTCGTPPSLVNGFVLQPRDVYIVGSKIEYTCIEGYHLLGDPIAECTEDQKWERHAMECRSTMCWTPLLPDGIAGSPLKSNYIIGETVQLSCPAGGALVGPAEIQCSSSLFWIPNPKDVTCQGPAPTKIPDEVLCQPWEKKAKDKCVCKVPYECKPSLEVCATSERTRRTDRLTACKVHALWCLGQKYSLAEDGACKLSTSSDNSCPDCQLWESCDEQTGKCRCKTPEECSSLGPWIQVCARLDGGSEALTLTECEAGLWRCKGKQVQIISLQRCQSEPTLTPGP</sequence>
<dbReference type="InterPro" id="IPR036383">
    <property type="entry name" value="TSP1_rpt_sf"/>
</dbReference>
<evidence type="ECO:0000256" key="10">
    <source>
        <dbReference type="ARBA" id="ARBA00022852"/>
    </source>
</evidence>
<dbReference type="Pfam" id="PF18434">
    <property type="entry name" value="Kazal_3"/>
    <property type="match status" value="1"/>
</dbReference>
<evidence type="ECO:0000256" key="9">
    <source>
        <dbReference type="ARBA" id="ARBA00022737"/>
    </source>
</evidence>
<dbReference type="SMART" id="SM00032">
    <property type="entry name" value="CCP"/>
    <property type="match status" value="2"/>
</dbReference>
<dbReference type="InParanoid" id="A0A6J2UND4"/>
<comment type="subunit">
    <text evidence="20">Monomer or dimer; as a C5b-7 complex it can also form multimeric rosettes. Component of the membrane attack complex (MAC), composed of complement C5b, C6, C7, C8A, C8B, C8G and multiple copies of the pore-forming subunit C9.</text>
</comment>
<dbReference type="Pfam" id="PF21330">
    <property type="entry name" value="Kazal_C7"/>
    <property type="match status" value="1"/>
</dbReference>
<feature type="domain" description="Sushi" evidence="24">
    <location>
        <begin position="566"/>
        <end position="625"/>
    </location>
</feature>
<dbReference type="InterPro" id="IPR020863">
    <property type="entry name" value="MACPF_CS"/>
</dbReference>
<keyword evidence="6" id="KW-1052">Target cell membrane</keyword>
<evidence type="ECO:0000256" key="3">
    <source>
        <dbReference type="ARBA" id="ARBA00009214"/>
    </source>
</evidence>
<evidence type="ECO:0000256" key="18">
    <source>
        <dbReference type="ARBA" id="ARBA00073222"/>
    </source>
</evidence>
<evidence type="ECO:0000259" key="24">
    <source>
        <dbReference type="PROSITE" id="PS50923"/>
    </source>
</evidence>
<dbReference type="Pfam" id="PF01823">
    <property type="entry name" value="MACPF"/>
    <property type="match status" value="1"/>
</dbReference>
<keyword evidence="10" id="KW-0204">Cytolysis</keyword>
<evidence type="ECO:0000259" key="25">
    <source>
        <dbReference type="PROSITE" id="PS51412"/>
    </source>
</evidence>
<dbReference type="PRINTS" id="PR01705">
    <property type="entry name" value="TSP1REPEAT"/>
</dbReference>
<dbReference type="InterPro" id="IPR020864">
    <property type="entry name" value="MACPF"/>
</dbReference>
<dbReference type="Gene3D" id="2.10.70.10">
    <property type="entry name" value="Complement Module, domain 1"/>
    <property type="match status" value="2"/>
</dbReference>
<proteinExistence type="inferred from homology"/>
<dbReference type="Gene3D" id="2.20.100.10">
    <property type="entry name" value="Thrombospondin type-1 (TSP1) repeat"/>
    <property type="match status" value="2"/>
</dbReference>
<keyword evidence="16" id="KW-0325">Glycoprotein</keyword>
<dbReference type="PANTHER" id="PTHR45742:SF2">
    <property type="entry name" value="COMPLEMENT COMPONENT C7"/>
    <property type="match status" value="1"/>
</dbReference>
<keyword evidence="23" id="KW-0732">Signal</keyword>
<dbReference type="SMART" id="SM00192">
    <property type="entry name" value="LDLa"/>
    <property type="match status" value="1"/>
</dbReference>
<dbReference type="SUPFAM" id="SSF82895">
    <property type="entry name" value="TSP-1 type 1 repeat"/>
    <property type="match status" value="2"/>
</dbReference>
<keyword evidence="26" id="KW-1185">Reference proteome</keyword>
<dbReference type="GO" id="GO:0006958">
    <property type="term" value="P:complement activation, classical pathway"/>
    <property type="evidence" value="ECO:0007669"/>
    <property type="project" value="UniProtKB-KW"/>
</dbReference>
<evidence type="ECO:0000256" key="23">
    <source>
        <dbReference type="SAM" id="SignalP"/>
    </source>
</evidence>
<comment type="similarity">
    <text evidence="3">Belongs to the complement C6/C7/C8/C9 family.</text>
</comment>
<dbReference type="CTD" id="562475"/>
<evidence type="ECO:0000256" key="22">
    <source>
        <dbReference type="PROSITE-ProRule" id="PRU00302"/>
    </source>
</evidence>
<gene>
    <name evidence="27" type="primary">c7a</name>
</gene>
<dbReference type="PANTHER" id="PTHR45742">
    <property type="entry name" value="COMPLEMENT COMPONENT C6"/>
    <property type="match status" value="1"/>
</dbReference>
<dbReference type="SUPFAM" id="SSF57535">
    <property type="entry name" value="Complement control module/SCR domain"/>
    <property type="match status" value="2"/>
</dbReference>
<evidence type="ECO:0000313" key="26">
    <source>
        <dbReference type="Proteomes" id="UP000504632"/>
    </source>
</evidence>
<organism evidence="26 27">
    <name type="scientific">Chanos chanos</name>
    <name type="common">Milkfish</name>
    <name type="synonym">Mugil chanos</name>
    <dbReference type="NCBI Taxonomy" id="29144"/>
    <lineage>
        <taxon>Eukaryota</taxon>
        <taxon>Metazoa</taxon>
        <taxon>Chordata</taxon>
        <taxon>Craniata</taxon>
        <taxon>Vertebrata</taxon>
        <taxon>Euteleostomi</taxon>
        <taxon>Actinopterygii</taxon>
        <taxon>Neopterygii</taxon>
        <taxon>Teleostei</taxon>
        <taxon>Ostariophysi</taxon>
        <taxon>Gonorynchiformes</taxon>
        <taxon>Chanidae</taxon>
        <taxon>Chanos</taxon>
    </lineage>
</organism>
<evidence type="ECO:0000256" key="1">
    <source>
        <dbReference type="ARBA" id="ARBA00004175"/>
    </source>
</evidence>
<dbReference type="Pfam" id="PF00090">
    <property type="entry name" value="TSP_1"/>
    <property type="match status" value="2"/>
</dbReference>
<feature type="disulfide bond" evidence="21">
    <location>
        <begin position="93"/>
        <end position="111"/>
    </location>
</feature>
<dbReference type="InterPro" id="IPR048825">
    <property type="entry name" value="C7_KAZAL"/>
</dbReference>
<feature type="domain" description="MACPF" evidence="25">
    <location>
        <begin position="126"/>
        <end position="451"/>
    </location>
</feature>
<evidence type="ECO:0000256" key="20">
    <source>
        <dbReference type="ARBA" id="ARBA00093478"/>
    </source>
</evidence>
<keyword evidence="17" id="KW-1053">Target membrane</keyword>
<evidence type="ECO:0000256" key="6">
    <source>
        <dbReference type="ARBA" id="ARBA00022537"/>
    </source>
</evidence>
<dbReference type="Proteomes" id="UP000504632">
    <property type="component" value="Chromosome 1"/>
</dbReference>
<evidence type="ECO:0000256" key="21">
    <source>
        <dbReference type="PROSITE-ProRule" id="PRU00124"/>
    </source>
</evidence>
<keyword evidence="11" id="KW-0391">Immunity</keyword>
<evidence type="ECO:0000256" key="14">
    <source>
        <dbReference type="ARBA" id="ARBA00023136"/>
    </source>
</evidence>
<dbReference type="GO" id="GO:0005579">
    <property type="term" value="C:membrane attack complex"/>
    <property type="evidence" value="ECO:0007669"/>
    <property type="project" value="UniProtKB-KW"/>
</dbReference>
<feature type="disulfide bond" evidence="22">
    <location>
        <begin position="596"/>
        <end position="623"/>
    </location>
</feature>
<evidence type="ECO:0000256" key="2">
    <source>
        <dbReference type="ARBA" id="ARBA00004613"/>
    </source>
</evidence>
<dbReference type="SMART" id="SM00457">
    <property type="entry name" value="MACPF"/>
    <property type="match status" value="1"/>
</dbReference>
<dbReference type="InterPro" id="IPR001862">
    <property type="entry name" value="MAC_perforin"/>
</dbReference>
<protein>
    <recommendedName>
        <fullName evidence="18">Complement component C7</fullName>
    </recommendedName>
</protein>
<dbReference type="InterPro" id="IPR002172">
    <property type="entry name" value="LDrepeatLR_classA_rpt"/>
</dbReference>
<dbReference type="GO" id="GO:0044218">
    <property type="term" value="C:other organism cell membrane"/>
    <property type="evidence" value="ECO:0007669"/>
    <property type="project" value="UniProtKB-KW"/>
</dbReference>
<feature type="signal peptide" evidence="23">
    <location>
        <begin position="1"/>
        <end position="24"/>
    </location>
</feature>
<feature type="domain" description="Sushi" evidence="24">
    <location>
        <begin position="626"/>
        <end position="687"/>
    </location>
</feature>
<keyword evidence="8 22" id="KW-0768">Sushi</keyword>
<keyword evidence="7" id="KW-0399">Innate immunity</keyword>
<evidence type="ECO:0000256" key="19">
    <source>
        <dbReference type="ARBA" id="ARBA00093281"/>
    </source>
</evidence>
<keyword evidence="5" id="KW-0245">EGF-like domain</keyword>
<dbReference type="PROSITE" id="PS00279">
    <property type="entry name" value="MACPF_1"/>
    <property type="match status" value="1"/>
</dbReference>
<dbReference type="AlphaFoldDB" id="A0A6J2UND4"/>
<dbReference type="GO" id="GO:0031640">
    <property type="term" value="P:killing of cells of another organism"/>
    <property type="evidence" value="ECO:0007669"/>
    <property type="project" value="UniProtKB-KW"/>
</dbReference>
<dbReference type="InterPro" id="IPR035976">
    <property type="entry name" value="Sushi/SCR/CCP_sf"/>
</dbReference>
<evidence type="ECO:0000256" key="8">
    <source>
        <dbReference type="ARBA" id="ARBA00022659"/>
    </source>
</evidence>
<evidence type="ECO:0000256" key="13">
    <source>
        <dbReference type="ARBA" id="ARBA00023058"/>
    </source>
</evidence>
<keyword evidence="4" id="KW-0964">Secreted</keyword>
<dbReference type="InterPro" id="IPR003884">
    <property type="entry name" value="FacI_MAC"/>
</dbReference>
<accession>A0A6J2UND4</accession>
<feature type="chain" id="PRO_5027081366" description="Complement component C7" evidence="23">
    <location>
        <begin position="25"/>
        <end position="849"/>
    </location>
</feature>
<dbReference type="SMART" id="SM00209">
    <property type="entry name" value="TSP1"/>
    <property type="match status" value="2"/>
</dbReference>
<dbReference type="Gene3D" id="3.30.60.30">
    <property type="match status" value="2"/>
</dbReference>
<keyword evidence="15 22" id="KW-1015">Disulfide bond</keyword>
<keyword evidence="13" id="KW-0473">Membrane attack complex</keyword>
<comment type="subcellular location">
    <subcellularLocation>
        <location evidence="2">Secreted</location>
    </subcellularLocation>
    <subcellularLocation>
        <location evidence="1">Target cell membrane</location>
    </subcellularLocation>
</comment>
<evidence type="ECO:0000256" key="17">
    <source>
        <dbReference type="ARBA" id="ARBA00023298"/>
    </source>
</evidence>
<keyword evidence="9" id="KW-0677">Repeat</keyword>
<evidence type="ECO:0000256" key="16">
    <source>
        <dbReference type="ARBA" id="ARBA00023180"/>
    </source>
</evidence>
<evidence type="ECO:0000256" key="15">
    <source>
        <dbReference type="ARBA" id="ARBA00023157"/>
    </source>
</evidence>
<evidence type="ECO:0000256" key="5">
    <source>
        <dbReference type="ARBA" id="ARBA00022536"/>
    </source>
</evidence>
<dbReference type="CDD" id="cd00112">
    <property type="entry name" value="LDLa"/>
    <property type="match status" value="1"/>
</dbReference>
<reference evidence="27" key="1">
    <citation type="submission" date="2025-08" db="UniProtKB">
        <authorList>
            <consortium name="RefSeq"/>
        </authorList>
    </citation>
    <scope>IDENTIFICATION</scope>
</reference>
<dbReference type="Gene3D" id="4.10.400.10">
    <property type="entry name" value="Low-density Lipoprotein Receptor"/>
    <property type="match status" value="1"/>
</dbReference>
<name>A0A6J2UND4_CHACN</name>
<dbReference type="PROSITE" id="PS50923">
    <property type="entry name" value="SUSHI"/>
    <property type="match status" value="2"/>
</dbReference>
<comment type="function">
    <text evidence="19">Component of the membrane attack complex (MAC), a multiprotein complex activated by the complement cascade, which inserts into a target cell membrane and forms a pore, leading to target cell membrane rupture and cell lysis. The MAC is initiated by proteolytic cleavage of C5 into complement C5b in response to the classical, alternative, lectin and GZMK complement pathways. The complement pathways consist in a cascade of proteins that leads to phagocytosis and breakdown of pathogens and signaling that strengthens the adaptive immune system. C7 serves as a membrane anchor. During MAC assembly, associates with C5b and C6 to form the C5b-7 complex, a key lipophilic precursor of the MAC complex, which associates with the outer leaflet and reduces the energy for membrane bending.</text>
</comment>
<dbReference type="GO" id="GO:0045087">
    <property type="term" value="P:innate immune response"/>
    <property type="evidence" value="ECO:0007669"/>
    <property type="project" value="UniProtKB-KW"/>
</dbReference>
<keyword evidence="14" id="KW-0472">Membrane</keyword>
<dbReference type="SMART" id="SM00057">
    <property type="entry name" value="FIMAC"/>
    <property type="match status" value="2"/>
</dbReference>
<dbReference type="PRINTS" id="PR00764">
    <property type="entry name" value="COMPLEMENTC9"/>
</dbReference>
<dbReference type="Pfam" id="PF00057">
    <property type="entry name" value="Ldl_recept_a"/>
    <property type="match status" value="1"/>
</dbReference>
<dbReference type="InterPro" id="IPR040729">
    <property type="entry name" value="Kazal_3"/>
</dbReference>
<dbReference type="InterPro" id="IPR000436">
    <property type="entry name" value="Sushi_SCR_CCP_dom"/>
</dbReference>
<evidence type="ECO:0000256" key="7">
    <source>
        <dbReference type="ARBA" id="ARBA00022588"/>
    </source>
</evidence>
<dbReference type="GeneID" id="115804465"/>
<dbReference type="GO" id="GO:0005576">
    <property type="term" value="C:extracellular region"/>
    <property type="evidence" value="ECO:0007669"/>
    <property type="project" value="UniProtKB-SubCell"/>
</dbReference>
<evidence type="ECO:0000313" key="27">
    <source>
        <dbReference type="RefSeq" id="XP_030620782.1"/>
    </source>
</evidence>
<dbReference type="Pfam" id="PF00084">
    <property type="entry name" value="Sushi"/>
    <property type="match status" value="1"/>
</dbReference>
<dbReference type="InterPro" id="IPR000884">
    <property type="entry name" value="TSP1_rpt"/>
</dbReference>
<evidence type="ECO:0000256" key="12">
    <source>
        <dbReference type="ARBA" id="ARBA00022875"/>
    </source>
</evidence>
<dbReference type="PROSITE" id="PS50092">
    <property type="entry name" value="TSP1"/>
    <property type="match status" value="2"/>
</dbReference>
<dbReference type="PROSITE" id="PS51412">
    <property type="entry name" value="MACPF_2"/>
    <property type="match status" value="1"/>
</dbReference>
<evidence type="ECO:0000256" key="11">
    <source>
        <dbReference type="ARBA" id="ARBA00022859"/>
    </source>
</evidence>
<comment type="caution">
    <text evidence="22">Lacks conserved residue(s) required for the propagation of feature annotation.</text>
</comment>
<dbReference type="CDD" id="cd00033">
    <property type="entry name" value="CCP"/>
    <property type="match status" value="2"/>
</dbReference>
<dbReference type="OrthoDB" id="504708at2759"/>
<dbReference type="RefSeq" id="XP_030620782.1">
    <property type="nucleotide sequence ID" value="XM_030764922.1"/>
</dbReference>
<dbReference type="InterPro" id="IPR036055">
    <property type="entry name" value="LDL_receptor-like_sf"/>
</dbReference>
<evidence type="ECO:0000256" key="4">
    <source>
        <dbReference type="ARBA" id="ARBA00022525"/>
    </source>
</evidence>
<dbReference type="PROSITE" id="PS50068">
    <property type="entry name" value="LDLRA_2"/>
    <property type="match status" value="1"/>
</dbReference>
<keyword evidence="12" id="KW-0180">Complement pathway</keyword>